<dbReference type="eggNOG" id="KOG3621">
    <property type="taxonomic scope" value="Eukaryota"/>
</dbReference>
<evidence type="ECO:0000259" key="3">
    <source>
        <dbReference type="Pfam" id="PF23757"/>
    </source>
</evidence>
<accession>A0A067RFZ6</accession>
<dbReference type="STRING" id="136037.A0A067RFZ6"/>
<name>A0A067RFZ6_ZOONE</name>
<dbReference type="FunCoup" id="A0A067RFZ6">
    <property type="interactions" value="4"/>
</dbReference>
<proteinExistence type="predicted"/>
<evidence type="ECO:0000259" key="2">
    <source>
        <dbReference type="Pfam" id="PF23756"/>
    </source>
</evidence>
<dbReference type="InterPro" id="IPR036322">
    <property type="entry name" value="WD40_repeat_dom_sf"/>
</dbReference>
<feature type="domain" description="HPS5 TPR" evidence="3">
    <location>
        <begin position="573"/>
        <end position="729"/>
    </location>
</feature>
<dbReference type="EMBL" id="KK852485">
    <property type="protein sequence ID" value="KDR22801.1"/>
    <property type="molecule type" value="Genomic_DNA"/>
</dbReference>
<protein>
    <recommendedName>
        <fullName evidence="6">Hermansky-Pudlak syndrome 5 protein-like protein</fullName>
    </recommendedName>
</protein>
<gene>
    <name evidence="4" type="ORF">L798_00714</name>
</gene>
<dbReference type="PANTHER" id="PTHR23287:SF18">
    <property type="entry name" value="BLOC-2 COMPLEX MEMBER HPS5"/>
    <property type="match status" value="1"/>
</dbReference>
<keyword evidence="5" id="KW-1185">Reference proteome</keyword>
<dbReference type="Gene3D" id="2.130.10.10">
    <property type="entry name" value="YVTN repeat-like/Quinoprotein amine dehydrogenase"/>
    <property type="match status" value="1"/>
</dbReference>
<evidence type="ECO:0008006" key="6">
    <source>
        <dbReference type="Google" id="ProtNLM"/>
    </source>
</evidence>
<dbReference type="SUPFAM" id="SSF50978">
    <property type="entry name" value="WD40 repeat-like"/>
    <property type="match status" value="1"/>
</dbReference>
<dbReference type="SMART" id="SM00320">
    <property type="entry name" value="WD40"/>
    <property type="match status" value="2"/>
</dbReference>
<feature type="non-terminal residue" evidence="4">
    <location>
        <position position="899"/>
    </location>
</feature>
<dbReference type="GO" id="GO:0005737">
    <property type="term" value="C:cytoplasm"/>
    <property type="evidence" value="ECO:0007669"/>
    <property type="project" value="TreeGrafter"/>
</dbReference>
<evidence type="ECO:0000256" key="1">
    <source>
        <dbReference type="SAM" id="MobiDB-lite"/>
    </source>
</evidence>
<evidence type="ECO:0000313" key="4">
    <source>
        <dbReference type="EMBL" id="KDR22801.1"/>
    </source>
</evidence>
<dbReference type="InParanoid" id="A0A067RFZ6"/>
<feature type="region of interest" description="Disordered" evidence="1">
    <location>
        <begin position="466"/>
        <end position="493"/>
    </location>
</feature>
<dbReference type="Proteomes" id="UP000027135">
    <property type="component" value="Unassembled WGS sequence"/>
</dbReference>
<dbReference type="InterPro" id="IPR001680">
    <property type="entry name" value="WD40_rpt"/>
</dbReference>
<dbReference type="AlphaFoldDB" id="A0A067RFZ6"/>
<evidence type="ECO:0000313" key="5">
    <source>
        <dbReference type="Proteomes" id="UP000027135"/>
    </source>
</evidence>
<dbReference type="InterPro" id="IPR056499">
    <property type="entry name" value="Beta-prop_HPS5-like"/>
</dbReference>
<dbReference type="PANTHER" id="PTHR23287">
    <property type="entry name" value="RUBY-EYE2-LIKE PROTEIN"/>
    <property type="match status" value="1"/>
</dbReference>
<organism evidence="4 5">
    <name type="scientific">Zootermopsis nevadensis</name>
    <name type="common">Dampwood termite</name>
    <dbReference type="NCBI Taxonomy" id="136037"/>
    <lineage>
        <taxon>Eukaryota</taxon>
        <taxon>Metazoa</taxon>
        <taxon>Ecdysozoa</taxon>
        <taxon>Arthropoda</taxon>
        <taxon>Hexapoda</taxon>
        <taxon>Insecta</taxon>
        <taxon>Pterygota</taxon>
        <taxon>Neoptera</taxon>
        <taxon>Polyneoptera</taxon>
        <taxon>Dictyoptera</taxon>
        <taxon>Blattodea</taxon>
        <taxon>Blattoidea</taxon>
        <taxon>Termitoidae</taxon>
        <taxon>Termopsidae</taxon>
        <taxon>Zootermopsis</taxon>
    </lineage>
</organism>
<dbReference type="GO" id="GO:0048066">
    <property type="term" value="P:developmental pigmentation"/>
    <property type="evidence" value="ECO:0007669"/>
    <property type="project" value="TreeGrafter"/>
</dbReference>
<dbReference type="OMA" id="WARCFEQ"/>
<dbReference type="InterPro" id="IPR015943">
    <property type="entry name" value="WD40/YVTN_repeat-like_dom_sf"/>
</dbReference>
<feature type="non-terminal residue" evidence="4">
    <location>
        <position position="1"/>
    </location>
</feature>
<sequence>QYTCFTVSRNFLIFGATSGGLYVFKREPCIFLHLLPNKEGSITQVSVSPDEKYFAFATVKGVVCILEQSQSLKFRRVQTSAEHHGSEVTALQWNACRSELFVGDDSGRISVISSSAFVGKNMFQTPSFILMRLDSRIIQLDWCSELLLISTLSRCYVCDTVKERYRQIGHKLREGEYGACFYVTGDRRDLPSRYEHRGSKTGGAFSSLSADEKFACCEGLQNLKMFCARPGSRLWKVKTDGTVLSTHHFKQALAIPPTNITGPHDMQRVGGSVLEATQNEECGRQSFNFTKLFIIAKKFIFTFKRDGIYILDPDKGSVILWNNSFKDIVDAKTLDDAVYIWTASGRMHALLMLPLDRVLVRLYLRKEYALCAHLCGLHHKYLMELATASSKLQILADLGTKLKDSEVARTIHPLLQEIRKFAREKQNVQRLRSGIFLVENKQFFCSKEGENGESLKSHLCVRSTKEKSRSLSASPESSRRKKNGASRREMKSVSVTSLPELAFRSNGLSTEDGTQPYHRLRAKHDSSGDALVSKSGDSLSSSDSAFHPEGVQVLKELKYSVSWKSLKEKWKMLEESAKSHCYSLFLSYLEKMPASSDCLSKVFSDDHLRLYATVAFEEVNSVANGSCVCGFPVICSKTMLYPDLAKVLVSYYWDSNQGRLIELCKKVPSLWHLILPRKEDGGFSSVLPLIIHLGDTLELEKWLPNMDHAAWSRTLDLLAVFRSGTCVNCGSVFATSKDQLGGMLWSSVGPLMVKALGPHEAVQLMTKYASHIAPGELGVRFFQSCIYSAIIDNHARGLRNEVIAMLNACSKEAAKTALFSPVVCPSVEEALKEDLGKHVQLPIASEKYHWGVKVNMVDGNCPFCSLPLGSLVLMKDGGVMTFRCGHSYHVVCLERQTQR</sequence>
<dbReference type="Pfam" id="PF23756">
    <property type="entry name" value="Beta-prop_HPS5"/>
    <property type="match status" value="1"/>
</dbReference>
<dbReference type="InterPro" id="IPR056446">
    <property type="entry name" value="TPR_HPS5_insects"/>
</dbReference>
<reference evidence="4 5" key="1">
    <citation type="journal article" date="2014" name="Nat. Commun.">
        <title>Molecular traces of alternative social organization in a termite genome.</title>
        <authorList>
            <person name="Terrapon N."/>
            <person name="Li C."/>
            <person name="Robertson H.M."/>
            <person name="Ji L."/>
            <person name="Meng X."/>
            <person name="Booth W."/>
            <person name="Chen Z."/>
            <person name="Childers C.P."/>
            <person name="Glastad K.M."/>
            <person name="Gokhale K."/>
            <person name="Gowin J."/>
            <person name="Gronenberg W."/>
            <person name="Hermansen R.A."/>
            <person name="Hu H."/>
            <person name="Hunt B.G."/>
            <person name="Huylmans A.K."/>
            <person name="Khalil S.M."/>
            <person name="Mitchell R.D."/>
            <person name="Munoz-Torres M.C."/>
            <person name="Mustard J.A."/>
            <person name="Pan H."/>
            <person name="Reese J.T."/>
            <person name="Scharf M.E."/>
            <person name="Sun F."/>
            <person name="Vogel H."/>
            <person name="Xiao J."/>
            <person name="Yang W."/>
            <person name="Yang Z."/>
            <person name="Yang Z."/>
            <person name="Zhou J."/>
            <person name="Zhu J."/>
            <person name="Brent C.S."/>
            <person name="Elsik C.G."/>
            <person name="Goodisman M.A."/>
            <person name="Liberles D.A."/>
            <person name="Roe R.M."/>
            <person name="Vargo E.L."/>
            <person name="Vilcinskas A."/>
            <person name="Wang J."/>
            <person name="Bornberg-Bauer E."/>
            <person name="Korb J."/>
            <person name="Zhang G."/>
            <person name="Liebig J."/>
        </authorList>
    </citation>
    <scope>NUCLEOTIDE SEQUENCE [LARGE SCALE GENOMIC DNA]</scope>
    <source>
        <tissue evidence="4">Whole organism</tissue>
    </source>
</reference>
<feature type="domain" description="HPS5-like beta-propeller" evidence="2">
    <location>
        <begin position="1"/>
        <end position="342"/>
    </location>
</feature>
<feature type="region of interest" description="Disordered" evidence="1">
    <location>
        <begin position="523"/>
        <end position="543"/>
    </location>
</feature>
<feature type="compositionally biased region" description="Low complexity" evidence="1">
    <location>
        <begin position="533"/>
        <end position="543"/>
    </location>
</feature>
<dbReference type="Pfam" id="PF23757">
    <property type="entry name" value="TPR_HPS5_insect"/>
    <property type="match status" value="1"/>
</dbReference>